<gene>
    <name evidence="6" type="ORF">NE237_031498</name>
</gene>
<feature type="compositionally biased region" description="Low complexity" evidence="5">
    <location>
        <begin position="486"/>
        <end position="501"/>
    </location>
</feature>
<comment type="similarity">
    <text evidence="1 4">Belongs to the Frigida family.</text>
</comment>
<feature type="region of interest" description="Disordered" evidence="5">
    <location>
        <begin position="479"/>
        <end position="504"/>
    </location>
</feature>
<keyword evidence="3 4" id="KW-0287">Flowering</keyword>
<organism evidence="6 7">
    <name type="scientific">Protea cynaroides</name>
    <dbReference type="NCBI Taxonomy" id="273540"/>
    <lineage>
        <taxon>Eukaryota</taxon>
        <taxon>Viridiplantae</taxon>
        <taxon>Streptophyta</taxon>
        <taxon>Embryophyta</taxon>
        <taxon>Tracheophyta</taxon>
        <taxon>Spermatophyta</taxon>
        <taxon>Magnoliopsida</taxon>
        <taxon>Proteales</taxon>
        <taxon>Proteaceae</taxon>
        <taxon>Protea</taxon>
    </lineage>
</organism>
<dbReference type="GO" id="GO:0030154">
    <property type="term" value="P:cell differentiation"/>
    <property type="evidence" value="ECO:0007669"/>
    <property type="project" value="UniProtKB-KW"/>
</dbReference>
<evidence type="ECO:0000313" key="6">
    <source>
        <dbReference type="EMBL" id="KAJ4980661.1"/>
    </source>
</evidence>
<dbReference type="InterPro" id="IPR012474">
    <property type="entry name" value="Frigida"/>
</dbReference>
<keyword evidence="7" id="KW-1185">Reference proteome</keyword>
<dbReference type="Pfam" id="PF07899">
    <property type="entry name" value="Frigida"/>
    <property type="match status" value="1"/>
</dbReference>
<evidence type="ECO:0000256" key="1">
    <source>
        <dbReference type="ARBA" id="ARBA00008956"/>
    </source>
</evidence>
<dbReference type="PANTHER" id="PTHR31791">
    <property type="entry name" value="FRIGIDA-LIKE PROTEIN 3-RELATED"/>
    <property type="match status" value="1"/>
</dbReference>
<feature type="compositionally biased region" description="Basic and acidic residues" evidence="5">
    <location>
        <begin position="67"/>
        <end position="80"/>
    </location>
</feature>
<protein>
    <recommendedName>
        <fullName evidence="4">FRIGIDA-like protein</fullName>
    </recommendedName>
</protein>
<dbReference type="AlphaFoldDB" id="A0A9Q0L2K3"/>
<keyword evidence="2 4" id="KW-0221">Differentiation</keyword>
<evidence type="ECO:0000313" key="7">
    <source>
        <dbReference type="Proteomes" id="UP001141806"/>
    </source>
</evidence>
<name>A0A9Q0L2K3_9MAGN</name>
<evidence type="ECO:0000256" key="4">
    <source>
        <dbReference type="RuleBase" id="RU364012"/>
    </source>
</evidence>
<feature type="region of interest" description="Disordered" evidence="5">
    <location>
        <begin position="376"/>
        <end position="424"/>
    </location>
</feature>
<evidence type="ECO:0000256" key="5">
    <source>
        <dbReference type="SAM" id="MobiDB-lite"/>
    </source>
</evidence>
<dbReference type="GO" id="GO:0009908">
    <property type="term" value="P:flower development"/>
    <property type="evidence" value="ECO:0007669"/>
    <property type="project" value="UniProtKB-KW"/>
</dbReference>
<dbReference type="Proteomes" id="UP001141806">
    <property type="component" value="Unassembled WGS sequence"/>
</dbReference>
<sequence length="522" mass="58014">MASLKAISTALESVDSKKENLRKAFEDLQAHSSALASFTLLWKDLEEYLDSIKSSIEKRFKELELKESQSGDRLSEKESPPHNVDSNGKQSLSAIVPVKIEPQETETTPPPELLSLCLKMDGKGLRSYIIEHRRVLSLIRDDVTTALKSASDPAKIVLDAMQGLYPPNSRGSRDSELVALKTCIFLLERQAAISPKIQPEVKVKAKKLADEWKGKVSTGADDPLEIITFLQFIDAYDLVSAFRLDELLDLVVYIARRRQAIDLCRELGFTDKIPDLIQKLINKGKHLEAVKFVFAFGLVDKFPPVPLLKTYVKESKKLAQGIRRKGNDSIPSQNEASAREITALRAVIRVVEEHDLESEYSCESIQNRVDMLERQKAERKRNAVTTPDRQQSRNKRFRPSSPADAAPDVPKSMPPPSSTVSTIHQNQLLPTSLLPDRVAPYLGSAAGPYSLSGPSSISPYLRTSSELYGVGANPVGFGGHRSPPRYSLYSSESQPPSSGLYDRPLSYGTYGLPPEYRSSFYP</sequence>
<reference evidence="6" key="1">
    <citation type="journal article" date="2023" name="Plant J.">
        <title>The genome of the king protea, Protea cynaroides.</title>
        <authorList>
            <person name="Chang J."/>
            <person name="Duong T.A."/>
            <person name="Schoeman C."/>
            <person name="Ma X."/>
            <person name="Roodt D."/>
            <person name="Barker N."/>
            <person name="Li Z."/>
            <person name="Van de Peer Y."/>
            <person name="Mizrachi E."/>
        </authorList>
    </citation>
    <scope>NUCLEOTIDE SEQUENCE</scope>
    <source>
        <tissue evidence="6">Young leaves</tissue>
    </source>
</reference>
<accession>A0A9Q0L2K3</accession>
<evidence type="ECO:0000256" key="2">
    <source>
        <dbReference type="ARBA" id="ARBA00022782"/>
    </source>
</evidence>
<dbReference type="OrthoDB" id="1166059at2759"/>
<evidence type="ECO:0000256" key="3">
    <source>
        <dbReference type="ARBA" id="ARBA00023089"/>
    </source>
</evidence>
<feature type="compositionally biased region" description="Low complexity" evidence="5">
    <location>
        <begin position="399"/>
        <end position="408"/>
    </location>
</feature>
<dbReference type="EMBL" id="JAMYWD010000001">
    <property type="protein sequence ID" value="KAJ4980661.1"/>
    <property type="molecule type" value="Genomic_DNA"/>
</dbReference>
<dbReference type="PANTHER" id="PTHR31791:SF47">
    <property type="entry name" value="INACTIVE FRIGIDA-LIKE PROTEIN 2"/>
    <property type="match status" value="1"/>
</dbReference>
<keyword evidence="4" id="KW-0217">Developmental protein</keyword>
<proteinExistence type="inferred from homology"/>
<feature type="region of interest" description="Disordered" evidence="5">
    <location>
        <begin position="67"/>
        <end position="91"/>
    </location>
</feature>
<comment type="caution">
    <text evidence="6">The sequence shown here is derived from an EMBL/GenBank/DDBJ whole genome shotgun (WGS) entry which is preliminary data.</text>
</comment>